<protein>
    <submittedName>
        <fullName evidence="1">Uncharacterized protein</fullName>
    </submittedName>
</protein>
<evidence type="ECO:0000313" key="1">
    <source>
        <dbReference type="EMBL" id="KLT73271.1"/>
    </source>
</evidence>
<evidence type="ECO:0000313" key="2">
    <source>
        <dbReference type="Proteomes" id="UP000036027"/>
    </source>
</evidence>
<keyword evidence="2" id="KW-1185">Reference proteome</keyword>
<dbReference type="EMBL" id="JTDO01000004">
    <property type="protein sequence ID" value="KLT73271.1"/>
    <property type="molecule type" value="Genomic_DNA"/>
</dbReference>
<dbReference type="Proteomes" id="UP000036027">
    <property type="component" value="Unassembled WGS sequence"/>
</dbReference>
<dbReference type="PATRIC" id="fig|1470200.3.peg.1780"/>
<organism evidence="1 2">
    <name type="scientific">Neisseria arctica</name>
    <dbReference type="NCBI Taxonomy" id="1470200"/>
    <lineage>
        <taxon>Bacteria</taxon>
        <taxon>Pseudomonadati</taxon>
        <taxon>Pseudomonadota</taxon>
        <taxon>Betaproteobacteria</taxon>
        <taxon>Neisseriales</taxon>
        <taxon>Neisseriaceae</taxon>
        <taxon>Neisseria</taxon>
    </lineage>
</organism>
<dbReference type="STRING" id="1470200.PL75_03340"/>
<proteinExistence type="predicted"/>
<comment type="caution">
    <text evidence="1">The sequence shown here is derived from an EMBL/GenBank/DDBJ whole genome shotgun (WGS) entry which is preliminary data.</text>
</comment>
<dbReference type="AlphaFoldDB" id="A0A0J0YT47"/>
<sequence length="73" mass="8347">MKCYRCAHADFKSNANDPVFKGFLFCGKVASKATRRPSNEVCDNGKFEPAGEDVMNRRRVFFESNGKVVPWKR</sequence>
<gene>
    <name evidence="1" type="ORF">PL75_03340</name>
</gene>
<reference evidence="1 2" key="1">
    <citation type="submission" date="2014-11" db="EMBL/GenBank/DDBJ databases">
        <title>Genome of a novel goose pathogen.</title>
        <authorList>
            <person name="Hansen C.M."/>
            <person name="Hueffer K."/>
            <person name="Choi S.C."/>
        </authorList>
    </citation>
    <scope>NUCLEOTIDE SEQUENCE [LARGE SCALE GENOMIC DNA]</scope>
    <source>
        <strain evidence="1 2">KH1503</strain>
    </source>
</reference>
<name>A0A0J0YT47_9NEIS</name>
<accession>A0A0J0YT47</accession>